<gene>
    <name evidence="2" type="primary">cutA</name>
    <name evidence="2" type="ORF">ACFSCW_07615</name>
</gene>
<protein>
    <submittedName>
        <fullName evidence="2">Divalent-cation tolerance protein CutA</fullName>
    </submittedName>
</protein>
<dbReference type="Pfam" id="PF03091">
    <property type="entry name" value="CutA1"/>
    <property type="match status" value="1"/>
</dbReference>
<comment type="similarity">
    <text evidence="1">Belongs to the CutA family.</text>
</comment>
<dbReference type="Proteomes" id="UP001597115">
    <property type="component" value="Unassembled WGS sequence"/>
</dbReference>
<dbReference type="Gene3D" id="3.30.70.120">
    <property type="match status" value="1"/>
</dbReference>
<name>A0ABW4I173_9SPHN</name>
<organism evidence="2 3">
    <name type="scientific">Sphingomonas tabacisoli</name>
    <dbReference type="NCBI Taxonomy" id="2249466"/>
    <lineage>
        <taxon>Bacteria</taxon>
        <taxon>Pseudomonadati</taxon>
        <taxon>Pseudomonadota</taxon>
        <taxon>Alphaproteobacteria</taxon>
        <taxon>Sphingomonadales</taxon>
        <taxon>Sphingomonadaceae</taxon>
        <taxon>Sphingomonas</taxon>
    </lineage>
</organism>
<dbReference type="InterPro" id="IPR015867">
    <property type="entry name" value="N-reg_PII/ATP_PRibTrfase_C"/>
</dbReference>
<comment type="caution">
    <text evidence="2">The sequence shown here is derived from an EMBL/GenBank/DDBJ whole genome shotgun (WGS) entry which is preliminary data.</text>
</comment>
<reference evidence="3" key="1">
    <citation type="journal article" date="2019" name="Int. J. Syst. Evol. Microbiol.">
        <title>The Global Catalogue of Microorganisms (GCM) 10K type strain sequencing project: providing services to taxonomists for standard genome sequencing and annotation.</title>
        <authorList>
            <consortium name="The Broad Institute Genomics Platform"/>
            <consortium name="The Broad Institute Genome Sequencing Center for Infectious Disease"/>
            <person name="Wu L."/>
            <person name="Ma J."/>
        </authorList>
    </citation>
    <scope>NUCLEOTIDE SEQUENCE [LARGE SCALE GENOMIC DNA]</scope>
    <source>
        <strain evidence="3">CGMCC 1.16275</strain>
    </source>
</reference>
<accession>A0ABW4I173</accession>
<dbReference type="InterPro" id="IPR011322">
    <property type="entry name" value="N-reg_PII-like_a/b"/>
</dbReference>
<dbReference type="PANTHER" id="PTHR23419">
    <property type="entry name" value="DIVALENT CATION TOLERANCE CUTA-RELATED"/>
    <property type="match status" value="1"/>
</dbReference>
<dbReference type="EMBL" id="JBHUDY010000001">
    <property type="protein sequence ID" value="MFD1611664.1"/>
    <property type="molecule type" value="Genomic_DNA"/>
</dbReference>
<sequence length="110" mass="12124">MRARSRPPGMIATVYAVFADQAEAERIAETVIEERLAACANILSPCRSIYRWQGKVERAGEVPALFKTARAEALIARIAELHSYDVPAAVAWPIEDAHEPYADWVKANSG</sequence>
<evidence type="ECO:0000313" key="3">
    <source>
        <dbReference type="Proteomes" id="UP001597115"/>
    </source>
</evidence>
<dbReference type="RefSeq" id="WP_380888248.1">
    <property type="nucleotide sequence ID" value="NZ_JBHUDY010000001.1"/>
</dbReference>
<keyword evidence="3" id="KW-1185">Reference proteome</keyword>
<dbReference type="InterPro" id="IPR004323">
    <property type="entry name" value="Ion_tolerance_CutA"/>
</dbReference>
<dbReference type="SUPFAM" id="SSF54913">
    <property type="entry name" value="GlnB-like"/>
    <property type="match status" value="1"/>
</dbReference>
<dbReference type="PANTHER" id="PTHR23419:SF8">
    <property type="entry name" value="FI09726P"/>
    <property type="match status" value="1"/>
</dbReference>
<proteinExistence type="inferred from homology"/>
<evidence type="ECO:0000313" key="2">
    <source>
        <dbReference type="EMBL" id="MFD1611664.1"/>
    </source>
</evidence>
<evidence type="ECO:0000256" key="1">
    <source>
        <dbReference type="ARBA" id="ARBA00010169"/>
    </source>
</evidence>